<sequence>MLPSSLPRFRGWAMRGLSFLRPLTAPAELGNADEKLPPTTAELLENSDKPKLHDQSKFKMAATIPGDLAWEITKGHSATLVKRANGVQFSRDPLNLRNLYSRKNEGQIANKAIGIIPGKEGGVTLLVKKSDKHHQPAFSTQTTTFGPSRSTRKTFAGIVNSTTKRNYRPDLRQDAVARASAIRKSQRAVKADKPTKVRGAKAQKA</sequence>
<comment type="similarity">
    <text evidence="1">Belongs to the eukaryotic ribosomal protein eL28 family.</text>
</comment>
<evidence type="ECO:0000256" key="4">
    <source>
        <dbReference type="SAM" id="MobiDB-lite"/>
    </source>
</evidence>
<accession>A0A7U2F8H9</accession>
<keyword evidence="3" id="KW-0687">Ribonucleoprotein</keyword>
<evidence type="ECO:0000256" key="1">
    <source>
        <dbReference type="ARBA" id="ARBA00007926"/>
    </source>
</evidence>
<feature type="compositionally biased region" description="Basic residues" evidence="4">
    <location>
        <begin position="196"/>
        <end position="205"/>
    </location>
</feature>
<evidence type="ECO:0000313" key="6">
    <source>
        <dbReference type="EMBL" id="QRD00704.1"/>
    </source>
</evidence>
<organism evidence="6 7">
    <name type="scientific">Phaeosphaeria nodorum (strain SN15 / ATCC MYA-4574 / FGSC 10173)</name>
    <name type="common">Glume blotch fungus</name>
    <name type="synonym">Parastagonospora nodorum</name>
    <dbReference type="NCBI Taxonomy" id="321614"/>
    <lineage>
        <taxon>Eukaryota</taxon>
        <taxon>Fungi</taxon>
        <taxon>Dikarya</taxon>
        <taxon>Ascomycota</taxon>
        <taxon>Pezizomycotina</taxon>
        <taxon>Dothideomycetes</taxon>
        <taxon>Pleosporomycetidae</taxon>
        <taxon>Pleosporales</taxon>
        <taxon>Pleosporineae</taxon>
        <taxon>Phaeosphaeriaceae</taxon>
        <taxon>Parastagonospora</taxon>
    </lineage>
</organism>
<evidence type="ECO:0000256" key="3">
    <source>
        <dbReference type="ARBA" id="ARBA00023274"/>
    </source>
</evidence>
<reference evidence="7" key="1">
    <citation type="journal article" date="2021" name="BMC Genomics">
        <title>Chromosome-level genome assembly and manually-curated proteome of model necrotroph Parastagonospora nodorum Sn15 reveals a genome-wide trove of candidate effector homologs, and redundancy of virulence-related functions within an accessory chromosome.</title>
        <authorList>
            <person name="Bertazzoni S."/>
            <person name="Jones D.A.B."/>
            <person name="Phan H.T."/>
            <person name="Tan K.-C."/>
            <person name="Hane J.K."/>
        </authorList>
    </citation>
    <scope>NUCLEOTIDE SEQUENCE [LARGE SCALE GENOMIC DNA]</scope>
    <source>
        <strain evidence="7">SN15 / ATCC MYA-4574 / FGSC 10173)</strain>
    </source>
</reference>
<dbReference type="Gene3D" id="3.30.390.110">
    <property type="match status" value="1"/>
</dbReference>
<dbReference type="GO" id="GO:1990904">
    <property type="term" value="C:ribonucleoprotein complex"/>
    <property type="evidence" value="ECO:0007669"/>
    <property type="project" value="UniProtKB-KW"/>
</dbReference>
<dbReference type="GO" id="GO:0003735">
    <property type="term" value="F:structural constituent of ribosome"/>
    <property type="evidence" value="ECO:0007669"/>
    <property type="project" value="InterPro"/>
</dbReference>
<evidence type="ECO:0000313" key="7">
    <source>
        <dbReference type="Proteomes" id="UP000663193"/>
    </source>
</evidence>
<dbReference type="GO" id="GO:0006412">
    <property type="term" value="P:translation"/>
    <property type="evidence" value="ECO:0007669"/>
    <property type="project" value="InterPro"/>
</dbReference>
<name>A0A7U2F8H9_PHANO</name>
<dbReference type="Proteomes" id="UP000663193">
    <property type="component" value="Chromosome 11"/>
</dbReference>
<protein>
    <recommendedName>
        <fullName evidence="5">Ribosomal eL28/Mak16 domain-containing protein</fullName>
    </recommendedName>
</protein>
<dbReference type="VEuPathDB" id="FungiDB:JI435_092450"/>
<dbReference type="Pfam" id="PF01778">
    <property type="entry name" value="Ribosomal_L28e"/>
    <property type="match status" value="1"/>
</dbReference>
<proteinExistence type="inferred from homology"/>
<dbReference type="PANTHER" id="PTHR10544">
    <property type="entry name" value="60S RIBOSOMAL PROTEIN L28"/>
    <property type="match status" value="1"/>
</dbReference>
<keyword evidence="2" id="KW-0689">Ribosomal protein</keyword>
<feature type="region of interest" description="Disordered" evidence="4">
    <location>
        <begin position="178"/>
        <end position="205"/>
    </location>
</feature>
<evidence type="ECO:0000256" key="2">
    <source>
        <dbReference type="ARBA" id="ARBA00022980"/>
    </source>
</evidence>
<dbReference type="GO" id="GO:0005840">
    <property type="term" value="C:ribosome"/>
    <property type="evidence" value="ECO:0007669"/>
    <property type="project" value="UniProtKB-KW"/>
</dbReference>
<dbReference type="AlphaFoldDB" id="A0A7U2F8H9"/>
<evidence type="ECO:0000259" key="5">
    <source>
        <dbReference type="Pfam" id="PF01778"/>
    </source>
</evidence>
<gene>
    <name evidence="6" type="ORF">JI435_092450</name>
</gene>
<dbReference type="OrthoDB" id="338850at2759"/>
<dbReference type="FunFam" id="3.30.390.110:FF:000002">
    <property type="entry name" value="60S ribosomal protein L28"/>
    <property type="match status" value="1"/>
</dbReference>
<dbReference type="InterPro" id="IPR002672">
    <property type="entry name" value="Ribosomal_eL28"/>
</dbReference>
<dbReference type="EMBL" id="CP069033">
    <property type="protein sequence ID" value="QRD00704.1"/>
    <property type="molecule type" value="Genomic_DNA"/>
</dbReference>
<keyword evidence="7" id="KW-1185">Reference proteome</keyword>
<feature type="domain" description="Ribosomal eL28/Mak16" evidence="5">
    <location>
        <begin position="68"/>
        <end position="185"/>
    </location>
</feature>
<dbReference type="InterPro" id="IPR029004">
    <property type="entry name" value="Ribosomal_eL28/Mak16"/>
</dbReference>